<sequence>MLLLNPYLEYNIDLADGGIPARPSEAVIGSLCVYQVPIDSPTSQLAYSAPPCPSASKRSWMIEISPEMFHGDNILPQAETSHML</sequence>
<organism evidence="1 2">
    <name type="scientific">Psilocybe cf. subviscida</name>
    <dbReference type="NCBI Taxonomy" id="2480587"/>
    <lineage>
        <taxon>Eukaryota</taxon>
        <taxon>Fungi</taxon>
        <taxon>Dikarya</taxon>
        <taxon>Basidiomycota</taxon>
        <taxon>Agaricomycotina</taxon>
        <taxon>Agaricomycetes</taxon>
        <taxon>Agaricomycetidae</taxon>
        <taxon>Agaricales</taxon>
        <taxon>Agaricineae</taxon>
        <taxon>Strophariaceae</taxon>
        <taxon>Psilocybe</taxon>
    </lineage>
</organism>
<dbReference type="Proteomes" id="UP000567179">
    <property type="component" value="Unassembled WGS sequence"/>
</dbReference>
<keyword evidence="2" id="KW-1185">Reference proteome</keyword>
<reference evidence="1 2" key="1">
    <citation type="journal article" date="2020" name="ISME J.">
        <title>Uncovering the hidden diversity of litter-decomposition mechanisms in mushroom-forming fungi.</title>
        <authorList>
            <person name="Floudas D."/>
            <person name="Bentzer J."/>
            <person name="Ahren D."/>
            <person name="Johansson T."/>
            <person name="Persson P."/>
            <person name="Tunlid A."/>
        </authorList>
    </citation>
    <scope>NUCLEOTIDE SEQUENCE [LARGE SCALE GENOMIC DNA]</scope>
    <source>
        <strain evidence="1 2">CBS 101986</strain>
    </source>
</reference>
<comment type="caution">
    <text evidence="1">The sequence shown here is derived from an EMBL/GenBank/DDBJ whole genome shotgun (WGS) entry which is preliminary data.</text>
</comment>
<proteinExistence type="predicted"/>
<name>A0A8H5F5V2_9AGAR</name>
<gene>
    <name evidence="1" type="ORF">D9619_011335</name>
</gene>
<dbReference type="EMBL" id="JAACJJ010000016">
    <property type="protein sequence ID" value="KAF5324358.1"/>
    <property type="molecule type" value="Genomic_DNA"/>
</dbReference>
<evidence type="ECO:0000313" key="1">
    <source>
        <dbReference type="EMBL" id="KAF5324358.1"/>
    </source>
</evidence>
<dbReference type="AlphaFoldDB" id="A0A8H5F5V2"/>
<protein>
    <submittedName>
        <fullName evidence="1">Uncharacterized protein</fullName>
    </submittedName>
</protein>
<evidence type="ECO:0000313" key="2">
    <source>
        <dbReference type="Proteomes" id="UP000567179"/>
    </source>
</evidence>
<accession>A0A8H5F5V2</accession>